<feature type="compositionally biased region" description="Basic and acidic residues" evidence="1">
    <location>
        <begin position="111"/>
        <end position="122"/>
    </location>
</feature>
<evidence type="ECO:0000313" key="3">
    <source>
        <dbReference type="RefSeq" id="XP_008541791.2"/>
    </source>
</evidence>
<reference evidence="3" key="1">
    <citation type="submission" date="2025-08" db="UniProtKB">
        <authorList>
            <consortium name="RefSeq"/>
        </authorList>
    </citation>
    <scope>IDENTIFICATION</scope>
    <source>
        <tissue evidence="3">Blood</tissue>
    </source>
</reference>
<dbReference type="GeneID" id="103566992"/>
<proteinExistence type="predicted"/>
<evidence type="ECO:0000256" key="1">
    <source>
        <dbReference type="SAM" id="MobiDB-lite"/>
    </source>
</evidence>
<gene>
    <name evidence="3" type="primary">LOC103566992</name>
</gene>
<dbReference type="RefSeq" id="XP_008541791.2">
    <property type="nucleotide sequence ID" value="XM_008543569.2"/>
</dbReference>
<accession>A0ABM2FKW6</accession>
<name>A0ABM2FKW6_EQUPR</name>
<feature type="compositionally biased region" description="Basic and acidic residues" evidence="1">
    <location>
        <begin position="1"/>
        <end position="11"/>
    </location>
</feature>
<feature type="compositionally biased region" description="Basic and acidic residues" evidence="1">
    <location>
        <begin position="21"/>
        <end position="36"/>
    </location>
</feature>
<dbReference type="Proteomes" id="UP001652662">
    <property type="component" value="Chromosome 12"/>
</dbReference>
<feature type="region of interest" description="Disordered" evidence="1">
    <location>
        <begin position="1"/>
        <end position="204"/>
    </location>
</feature>
<organism evidence="2 3">
    <name type="scientific">Equus przewalskii</name>
    <name type="common">Przewalski's horse</name>
    <name type="synonym">Equus caballus przewalskii</name>
    <dbReference type="NCBI Taxonomy" id="9798"/>
    <lineage>
        <taxon>Eukaryota</taxon>
        <taxon>Metazoa</taxon>
        <taxon>Chordata</taxon>
        <taxon>Craniata</taxon>
        <taxon>Vertebrata</taxon>
        <taxon>Euteleostomi</taxon>
        <taxon>Mammalia</taxon>
        <taxon>Eutheria</taxon>
        <taxon>Laurasiatheria</taxon>
        <taxon>Perissodactyla</taxon>
        <taxon>Equidae</taxon>
        <taxon>Equus</taxon>
    </lineage>
</organism>
<protein>
    <submittedName>
        <fullName evidence="3">Uncharacterized protein</fullName>
    </submittedName>
</protein>
<keyword evidence="2" id="KW-1185">Reference proteome</keyword>
<evidence type="ECO:0000313" key="2">
    <source>
        <dbReference type="Proteomes" id="UP001652662"/>
    </source>
</evidence>
<sequence length="204" mass="22211">MPVLEDSDHHCGGTVTASSRRGPEPAGRRGEPELRRNRPSHPGPARSWGRKPPSPGAGRLLPFPRRRNKRLSAPRPQKGFRGLTRTEGRARRPSRRGHPPSPGRPSLPRAALDRLEADDSRWHFRRRSLTAREREGAESGAGRGGARAPDEGSESRNFASVAAPCVSPGFPSLRANPTGRFRSQYADHDRDSSGLGKAPPLALP</sequence>